<keyword evidence="2" id="KW-1185">Reference proteome</keyword>
<evidence type="ECO:0000313" key="1">
    <source>
        <dbReference type="EMBL" id="MBK1868431.1"/>
    </source>
</evidence>
<evidence type="ECO:0000313" key="2">
    <source>
        <dbReference type="Proteomes" id="UP000616151"/>
    </source>
</evidence>
<organism evidence="1 2">
    <name type="scientific">Taklimakanibacter albus</name>
    <dbReference type="NCBI Taxonomy" id="2800327"/>
    <lineage>
        <taxon>Bacteria</taxon>
        <taxon>Pseudomonadati</taxon>
        <taxon>Pseudomonadota</taxon>
        <taxon>Alphaproteobacteria</taxon>
        <taxon>Hyphomicrobiales</taxon>
        <taxon>Aestuariivirgaceae</taxon>
        <taxon>Taklimakanibacter</taxon>
    </lineage>
</organism>
<dbReference type="Proteomes" id="UP000616151">
    <property type="component" value="Unassembled WGS sequence"/>
</dbReference>
<name>A0ACC5R7G0_9HYPH</name>
<dbReference type="EMBL" id="JAENHL010000007">
    <property type="protein sequence ID" value="MBK1868431.1"/>
    <property type="molecule type" value="Genomic_DNA"/>
</dbReference>
<reference evidence="1" key="1">
    <citation type="submission" date="2021-01" db="EMBL/GenBank/DDBJ databases">
        <authorList>
            <person name="Sun Q."/>
        </authorList>
    </citation>
    <scope>NUCLEOTIDE SEQUENCE</scope>
    <source>
        <strain evidence="1">YIM B02566</strain>
    </source>
</reference>
<protein>
    <submittedName>
        <fullName evidence="1">Uncharacterized protein</fullName>
    </submittedName>
</protein>
<comment type="caution">
    <text evidence="1">The sequence shown here is derived from an EMBL/GenBank/DDBJ whole genome shotgun (WGS) entry which is preliminary data.</text>
</comment>
<sequence>MGRLILGLLAVLLGWNTAAAELVKLKDFEVAGWDAAVYADAGTGKLANCMAWGSYKSNVNLHVIVYRDFRWGLGFSNDNWRMPTGVFRLAYRFDEGQWFTTNVWAHEEVGLSIGMWRTTQLMSGCSDAAGSWT</sequence>
<proteinExistence type="predicted"/>
<accession>A0ACC5R7G0</accession>
<gene>
    <name evidence="1" type="ORF">JHL16_18905</name>
</gene>